<dbReference type="Gene3D" id="3.40.309.10">
    <property type="entry name" value="Aldehyde Dehydrogenase, Chain A, domain 2"/>
    <property type="match status" value="1"/>
</dbReference>
<feature type="active site" evidence="5 6">
    <location>
        <position position="209"/>
    </location>
</feature>
<dbReference type="CDD" id="cd07136">
    <property type="entry name" value="ALDH_YwdH-P39616"/>
    <property type="match status" value="1"/>
</dbReference>
<dbReference type="PROSITE" id="PS00070">
    <property type="entry name" value="ALDEHYDE_DEHYDR_CYS"/>
    <property type="match status" value="1"/>
</dbReference>
<dbReference type="InterPro" id="IPR016162">
    <property type="entry name" value="Ald_DH_N"/>
</dbReference>
<comment type="similarity">
    <text evidence="1 4 7">Belongs to the aldehyde dehydrogenase family.</text>
</comment>
<feature type="domain" description="Aldehyde dehydrogenase" evidence="8">
    <location>
        <begin position="8"/>
        <end position="425"/>
    </location>
</feature>
<evidence type="ECO:0000256" key="5">
    <source>
        <dbReference type="PIRSR" id="PIRSR036492-1"/>
    </source>
</evidence>
<evidence type="ECO:0000256" key="7">
    <source>
        <dbReference type="RuleBase" id="RU003345"/>
    </source>
</evidence>
<protein>
    <recommendedName>
        <fullName evidence="4">Aldehyde dehydrogenase</fullName>
    </recommendedName>
</protein>
<evidence type="ECO:0000259" key="8">
    <source>
        <dbReference type="Pfam" id="PF00171"/>
    </source>
</evidence>
<evidence type="ECO:0000313" key="9">
    <source>
        <dbReference type="EMBL" id="TCP66258.1"/>
    </source>
</evidence>
<dbReference type="FunFam" id="3.40.605.10:FF:000004">
    <property type="entry name" value="Aldehyde dehydrogenase"/>
    <property type="match status" value="1"/>
</dbReference>
<dbReference type="PANTHER" id="PTHR43570">
    <property type="entry name" value="ALDEHYDE DEHYDROGENASE"/>
    <property type="match status" value="1"/>
</dbReference>
<dbReference type="PANTHER" id="PTHR43570:SF16">
    <property type="entry name" value="ALDEHYDE DEHYDROGENASE TYPE III, ISOFORM Q"/>
    <property type="match status" value="1"/>
</dbReference>
<name>A0A4R2RSR9_9BACL</name>
<dbReference type="EMBL" id="SLXV01000025">
    <property type="protein sequence ID" value="TCP66258.1"/>
    <property type="molecule type" value="Genomic_DNA"/>
</dbReference>
<evidence type="ECO:0000256" key="1">
    <source>
        <dbReference type="ARBA" id="ARBA00009986"/>
    </source>
</evidence>
<dbReference type="AlphaFoldDB" id="A0A4R2RSR9"/>
<dbReference type="InterPro" id="IPR016161">
    <property type="entry name" value="Ald_DH/histidinol_DH"/>
</dbReference>
<dbReference type="GO" id="GO:0006081">
    <property type="term" value="P:aldehyde metabolic process"/>
    <property type="evidence" value="ECO:0007669"/>
    <property type="project" value="InterPro"/>
</dbReference>
<dbReference type="FunFam" id="3.40.309.10:FF:000003">
    <property type="entry name" value="Aldehyde dehydrogenase"/>
    <property type="match status" value="1"/>
</dbReference>
<evidence type="ECO:0000256" key="6">
    <source>
        <dbReference type="PROSITE-ProRule" id="PRU10007"/>
    </source>
</evidence>
<dbReference type="InterPro" id="IPR012394">
    <property type="entry name" value="Aldehyde_DH_NAD(P)"/>
</dbReference>
<dbReference type="PROSITE" id="PS00687">
    <property type="entry name" value="ALDEHYDE_DEHYDR_GLU"/>
    <property type="match status" value="1"/>
</dbReference>
<gene>
    <name evidence="9" type="ORF">EDD57_1258</name>
</gene>
<proteinExistence type="inferred from homology"/>
<keyword evidence="10" id="KW-1185">Reference proteome</keyword>
<dbReference type="InterPro" id="IPR015590">
    <property type="entry name" value="Aldehyde_DH_dom"/>
</dbReference>
<dbReference type="SUPFAM" id="SSF53720">
    <property type="entry name" value="ALDH-like"/>
    <property type="match status" value="1"/>
</dbReference>
<dbReference type="PIRSF" id="PIRSF036492">
    <property type="entry name" value="ALDH"/>
    <property type="match status" value="1"/>
</dbReference>
<dbReference type="Pfam" id="PF00171">
    <property type="entry name" value="Aldedh"/>
    <property type="match status" value="1"/>
</dbReference>
<sequence>MSYRELLEAQQKHYHSGTTRTLSFRLEMLERLRSAVKQVESQLFTALQKDLGKNEYEAYLMEIGMVYKEISFAKKHLKSWMKPVRVANPITLFGAKSKIYSEPFGVSLIMAPWNYPVQLLLNPLIGSISAGNCSILKPSEYTPHVSQVLSQLIEGIFPKEYIAVVEGDVEASKALLELPFDHIFFTGSTSVGKVVMKAAAEHLTPVVLELGGKSPVIVEKDANLDLAARRIVWGKFSNSGQTCVAPDYLLVHEEVKSELIQLVRKHISIVYGNDPLTANNFGSIVSKRHFERLRDFLHDGEALVGGELDEDRLRISPTVLDQVPWDSPIMEDEIFGPILPVFTYQSLSECTKRIQNYAKPLALYLFTENKEKVEYILQNVSFGGGCVNDTVVHLSNIYLPFGGVQHSGQGAYHGKFSFDAFSHKKGIVHQTTLFDPSIRYPLKGNKISLLRWLFR</sequence>
<reference evidence="9 10" key="1">
    <citation type="submission" date="2019-03" db="EMBL/GenBank/DDBJ databases">
        <title>Genomic Encyclopedia of Type Strains, Phase IV (KMG-IV): sequencing the most valuable type-strain genomes for metagenomic binning, comparative biology and taxonomic classification.</title>
        <authorList>
            <person name="Goeker M."/>
        </authorList>
    </citation>
    <scope>NUCLEOTIDE SEQUENCE [LARGE SCALE GENOMIC DNA]</scope>
    <source>
        <strain evidence="9 10">DSM 46831</strain>
    </source>
</reference>
<dbReference type="OrthoDB" id="9762913at2"/>
<dbReference type="RefSeq" id="WP_131849098.1">
    <property type="nucleotide sequence ID" value="NZ_SLXV01000025.1"/>
</dbReference>
<dbReference type="Gene3D" id="3.40.605.10">
    <property type="entry name" value="Aldehyde Dehydrogenase, Chain A, domain 1"/>
    <property type="match status" value="1"/>
</dbReference>
<keyword evidence="2 4" id="KW-0560">Oxidoreductase</keyword>
<dbReference type="GO" id="GO:0005737">
    <property type="term" value="C:cytoplasm"/>
    <property type="evidence" value="ECO:0007669"/>
    <property type="project" value="TreeGrafter"/>
</dbReference>
<evidence type="ECO:0000256" key="4">
    <source>
        <dbReference type="PIRNR" id="PIRNR036492"/>
    </source>
</evidence>
<dbReference type="GO" id="GO:0004029">
    <property type="term" value="F:aldehyde dehydrogenase (NAD+) activity"/>
    <property type="evidence" value="ECO:0007669"/>
    <property type="project" value="TreeGrafter"/>
</dbReference>
<dbReference type="InterPro" id="IPR016163">
    <property type="entry name" value="Ald_DH_C"/>
</dbReference>
<evidence type="ECO:0000256" key="2">
    <source>
        <dbReference type="ARBA" id="ARBA00023002"/>
    </source>
</evidence>
<dbReference type="InterPro" id="IPR029510">
    <property type="entry name" value="Ald_DH_CS_GLU"/>
</dbReference>
<evidence type="ECO:0000313" key="10">
    <source>
        <dbReference type="Proteomes" id="UP000294746"/>
    </source>
</evidence>
<dbReference type="InterPro" id="IPR016160">
    <property type="entry name" value="Ald_DH_CS_CYS"/>
</dbReference>
<feature type="active site" evidence="5">
    <location>
        <position position="243"/>
    </location>
</feature>
<comment type="caution">
    <text evidence="9">The sequence shown here is derived from an EMBL/GenBank/DDBJ whole genome shotgun (WGS) entry which is preliminary data.</text>
</comment>
<evidence type="ECO:0000256" key="3">
    <source>
        <dbReference type="ARBA" id="ARBA00023027"/>
    </source>
</evidence>
<keyword evidence="3" id="KW-0520">NAD</keyword>
<organism evidence="9 10">
    <name type="scientific">Baia soyae</name>
    <dbReference type="NCBI Taxonomy" id="1544746"/>
    <lineage>
        <taxon>Bacteria</taxon>
        <taxon>Bacillati</taxon>
        <taxon>Bacillota</taxon>
        <taxon>Bacilli</taxon>
        <taxon>Bacillales</taxon>
        <taxon>Thermoactinomycetaceae</taxon>
        <taxon>Baia</taxon>
    </lineage>
</organism>
<dbReference type="Proteomes" id="UP000294746">
    <property type="component" value="Unassembled WGS sequence"/>
</dbReference>
<accession>A0A4R2RSR9</accession>